<dbReference type="PROSITE" id="PS00519">
    <property type="entry name" value="HTH_ASNC_1"/>
    <property type="match status" value="1"/>
</dbReference>
<dbReference type="InterPro" id="IPR036388">
    <property type="entry name" value="WH-like_DNA-bd_sf"/>
</dbReference>
<dbReference type="PANTHER" id="PTHR30154">
    <property type="entry name" value="LEUCINE-RESPONSIVE REGULATORY PROTEIN"/>
    <property type="match status" value="1"/>
</dbReference>
<organism evidence="5">
    <name type="scientific">marine metagenome</name>
    <dbReference type="NCBI Taxonomy" id="408172"/>
    <lineage>
        <taxon>unclassified sequences</taxon>
        <taxon>metagenomes</taxon>
        <taxon>ecological metagenomes</taxon>
    </lineage>
</organism>
<dbReference type="InterPro" id="IPR019885">
    <property type="entry name" value="Tscrpt_reg_HTH_AsnC-type_CS"/>
</dbReference>
<dbReference type="InterPro" id="IPR019888">
    <property type="entry name" value="Tscrpt_reg_AsnC-like"/>
</dbReference>
<keyword evidence="3" id="KW-0804">Transcription</keyword>
<dbReference type="InterPro" id="IPR011991">
    <property type="entry name" value="ArsR-like_HTH"/>
</dbReference>
<proteinExistence type="predicted"/>
<dbReference type="GO" id="GO:0043200">
    <property type="term" value="P:response to amino acid"/>
    <property type="evidence" value="ECO:0007669"/>
    <property type="project" value="TreeGrafter"/>
</dbReference>
<evidence type="ECO:0000256" key="2">
    <source>
        <dbReference type="ARBA" id="ARBA00023125"/>
    </source>
</evidence>
<dbReference type="InterPro" id="IPR011008">
    <property type="entry name" value="Dimeric_a/b-barrel"/>
</dbReference>
<dbReference type="SUPFAM" id="SSF46785">
    <property type="entry name" value="Winged helix' DNA-binding domain"/>
    <property type="match status" value="1"/>
</dbReference>
<sequence>MLNNLDNTDRKILVKLQKEGRLPIVDLAQQVGLSPSPCLRRVRRLEQQGVIKGYGAYIDHHKVDMDIVGYIEVNLDQADAEGFHEAVLKEPAIVECYALSGSFDCLLKVAVSDLEAFGKLTMQEILRYPGVKSITSSLILRSLKEQVGFPIP</sequence>
<dbReference type="PROSITE" id="PS50956">
    <property type="entry name" value="HTH_ASNC_2"/>
    <property type="match status" value="1"/>
</dbReference>
<dbReference type="PANTHER" id="PTHR30154:SF34">
    <property type="entry name" value="TRANSCRIPTIONAL REGULATOR AZLB"/>
    <property type="match status" value="1"/>
</dbReference>
<dbReference type="CDD" id="cd00090">
    <property type="entry name" value="HTH_ARSR"/>
    <property type="match status" value="1"/>
</dbReference>
<dbReference type="GO" id="GO:0005829">
    <property type="term" value="C:cytosol"/>
    <property type="evidence" value="ECO:0007669"/>
    <property type="project" value="TreeGrafter"/>
</dbReference>
<gene>
    <name evidence="5" type="ORF">METZ01_LOCUS63545</name>
</gene>
<dbReference type="AlphaFoldDB" id="A0A381T540"/>
<evidence type="ECO:0000313" key="5">
    <source>
        <dbReference type="EMBL" id="SVA10691.1"/>
    </source>
</evidence>
<dbReference type="Gene3D" id="1.10.10.10">
    <property type="entry name" value="Winged helix-like DNA-binding domain superfamily/Winged helix DNA-binding domain"/>
    <property type="match status" value="1"/>
</dbReference>
<evidence type="ECO:0000256" key="3">
    <source>
        <dbReference type="ARBA" id="ARBA00023163"/>
    </source>
</evidence>
<dbReference type="SMART" id="SM00344">
    <property type="entry name" value="HTH_ASNC"/>
    <property type="match status" value="1"/>
</dbReference>
<dbReference type="InterPro" id="IPR036390">
    <property type="entry name" value="WH_DNA-bd_sf"/>
</dbReference>
<dbReference type="Pfam" id="PF01037">
    <property type="entry name" value="AsnC_trans_reg"/>
    <property type="match status" value="1"/>
</dbReference>
<dbReference type="EMBL" id="UINC01003963">
    <property type="protein sequence ID" value="SVA10691.1"/>
    <property type="molecule type" value="Genomic_DNA"/>
</dbReference>
<evidence type="ECO:0000259" key="4">
    <source>
        <dbReference type="PROSITE" id="PS50956"/>
    </source>
</evidence>
<name>A0A381T540_9ZZZZ</name>
<dbReference type="GO" id="GO:0043565">
    <property type="term" value="F:sequence-specific DNA binding"/>
    <property type="evidence" value="ECO:0007669"/>
    <property type="project" value="InterPro"/>
</dbReference>
<feature type="domain" description="HTH asnC-type" evidence="4">
    <location>
        <begin position="5"/>
        <end position="71"/>
    </location>
</feature>
<dbReference type="FunFam" id="1.10.10.10:FF:000186">
    <property type="entry name" value="AsnC family transcriptional regulator"/>
    <property type="match status" value="1"/>
</dbReference>
<keyword evidence="2" id="KW-0238">DNA-binding</keyword>
<keyword evidence="1" id="KW-0805">Transcription regulation</keyword>
<dbReference type="PRINTS" id="PR00033">
    <property type="entry name" value="HTHASNC"/>
</dbReference>
<protein>
    <recommendedName>
        <fullName evidence="4">HTH asnC-type domain-containing protein</fullName>
    </recommendedName>
</protein>
<dbReference type="InterPro" id="IPR019887">
    <property type="entry name" value="Tscrpt_reg_AsnC/Lrp_C"/>
</dbReference>
<dbReference type="Pfam" id="PF13412">
    <property type="entry name" value="HTH_24"/>
    <property type="match status" value="1"/>
</dbReference>
<reference evidence="5" key="1">
    <citation type="submission" date="2018-05" db="EMBL/GenBank/DDBJ databases">
        <authorList>
            <person name="Lanie J.A."/>
            <person name="Ng W.-L."/>
            <person name="Kazmierczak K.M."/>
            <person name="Andrzejewski T.M."/>
            <person name="Davidsen T.M."/>
            <person name="Wayne K.J."/>
            <person name="Tettelin H."/>
            <person name="Glass J.I."/>
            <person name="Rusch D."/>
            <person name="Podicherti R."/>
            <person name="Tsui H.-C.T."/>
            <person name="Winkler M.E."/>
        </authorList>
    </citation>
    <scope>NUCLEOTIDE SEQUENCE</scope>
</reference>
<accession>A0A381T540</accession>
<dbReference type="Gene3D" id="3.30.70.920">
    <property type="match status" value="1"/>
</dbReference>
<dbReference type="SUPFAM" id="SSF54909">
    <property type="entry name" value="Dimeric alpha+beta barrel"/>
    <property type="match status" value="1"/>
</dbReference>
<evidence type="ECO:0000256" key="1">
    <source>
        <dbReference type="ARBA" id="ARBA00023015"/>
    </source>
</evidence>
<dbReference type="InterPro" id="IPR000485">
    <property type="entry name" value="AsnC-type_HTH_dom"/>
</dbReference>